<reference evidence="1" key="1">
    <citation type="submission" date="2018-05" db="EMBL/GenBank/DDBJ databases">
        <authorList>
            <person name="Lanie J.A."/>
            <person name="Ng W.-L."/>
            <person name="Kazmierczak K.M."/>
            <person name="Andrzejewski T.M."/>
            <person name="Davidsen T.M."/>
            <person name="Wayne K.J."/>
            <person name="Tettelin H."/>
            <person name="Glass J.I."/>
            <person name="Rusch D."/>
            <person name="Podicherti R."/>
            <person name="Tsui H.-C.T."/>
            <person name="Winkler M.E."/>
        </authorList>
    </citation>
    <scope>NUCLEOTIDE SEQUENCE</scope>
</reference>
<gene>
    <name evidence="1" type="ORF">METZ01_LOCUS407156</name>
</gene>
<proteinExistence type="predicted"/>
<protein>
    <submittedName>
        <fullName evidence="1">Uncharacterized protein</fullName>
    </submittedName>
</protein>
<name>A0A382W669_9ZZZZ</name>
<sequence length="94" mass="10811">MKISEKAIKELVKLRSEKVKDPTKTLKIVTFPLWQGEGDFGIVIQERFDTDIIVKDNNNNEIISVDSHLSESVSKAKLDFKIINKMPSFKIDIY</sequence>
<organism evidence="1">
    <name type="scientific">marine metagenome</name>
    <dbReference type="NCBI Taxonomy" id="408172"/>
    <lineage>
        <taxon>unclassified sequences</taxon>
        <taxon>metagenomes</taxon>
        <taxon>ecological metagenomes</taxon>
    </lineage>
</organism>
<dbReference type="AlphaFoldDB" id="A0A382W669"/>
<dbReference type="EMBL" id="UINC01157358">
    <property type="protein sequence ID" value="SVD54302.1"/>
    <property type="molecule type" value="Genomic_DNA"/>
</dbReference>
<accession>A0A382W669</accession>
<evidence type="ECO:0000313" key="1">
    <source>
        <dbReference type="EMBL" id="SVD54302.1"/>
    </source>
</evidence>